<dbReference type="PANTHER" id="PTHR12896:SF1">
    <property type="entry name" value="ELONGATOR COMPLEX PROTEIN 4"/>
    <property type="match status" value="1"/>
</dbReference>
<dbReference type="GO" id="GO:0002098">
    <property type="term" value="P:tRNA wobble uridine modification"/>
    <property type="evidence" value="ECO:0007669"/>
    <property type="project" value="InterPro"/>
</dbReference>
<dbReference type="GO" id="GO:0005737">
    <property type="term" value="C:cytoplasm"/>
    <property type="evidence" value="ECO:0007669"/>
    <property type="project" value="UniProtKB-SubCell"/>
</dbReference>
<dbReference type="InterPro" id="IPR027417">
    <property type="entry name" value="P-loop_NTPase"/>
</dbReference>
<keyword evidence="6" id="KW-0963">Cytoplasm</keyword>
<dbReference type="GO" id="GO:0008023">
    <property type="term" value="C:transcription elongation factor complex"/>
    <property type="evidence" value="ECO:0007669"/>
    <property type="project" value="TreeGrafter"/>
</dbReference>
<keyword evidence="8" id="KW-0539">Nucleus</keyword>
<dbReference type="Proteomes" id="UP000606974">
    <property type="component" value="Unassembled WGS sequence"/>
</dbReference>
<keyword evidence="11" id="KW-1185">Reference proteome</keyword>
<evidence type="ECO:0000313" key="10">
    <source>
        <dbReference type="EMBL" id="KAF7513017.1"/>
    </source>
</evidence>
<dbReference type="OrthoDB" id="289162at2759"/>
<comment type="pathway">
    <text evidence="3">tRNA modification; 5-methoxycarbonylmethyl-2-thiouridine-tRNA biosynthesis.</text>
</comment>
<gene>
    <name evidence="10" type="ORF">GJ744_011283</name>
</gene>
<evidence type="ECO:0000256" key="1">
    <source>
        <dbReference type="ARBA" id="ARBA00004123"/>
    </source>
</evidence>
<sequence length="389" mass="42423">MSFRRRNLGLSASTNKDQGDQSSKAPLSAAPGVRPSPIDGRPTTSTGTASLDGLLAGHAGLPLGTSLLVEENGTTDYAGVLLRYFAAEGLVQGHHVHVLGLREKWGWELPGLVGGAEKEEKSQRAEDRMKIAWRYERLGQFEGGDSSSRDPVHSRTGISDSGQARSQPFCHVFDLTKKLEHLPDANISFLKVSPHPERSPFSPILEQLHTILADSPNTSIHRLVVPGLLSPQIYPPHSSLPHNVLPFLQGVRVLLAAYPARLAAVITLPLSLFPRNLGLVRWMELLSDGVIELTPFPHSSDEDLAAPKPPPGESASYEEPPQGFLNVHRLPIFHERGGGSSAVGENWAFTLSRRKFTIKPYSLPPIEGDTEVQQTRPAGQQPKKSDMEF</sequence>
<dbReference type="Pfam" id="PF05625">
    <property type="entry name" value="PAXNEB"/>
    <property type="match status" value="1"/>
</dbReference>
<feature type="region of interest" description="Disordered" evidence="9">
    <location>
        <begin position="362"/>
        <end position="389"/>
    </location>
</feature>
<evidence type="ECO:0000313" key="11">
    <source>
        <dbReference type="Proteomes" id="UP000606974"/>
    </source>
</evidence>
<dbReference type="EMBL" id="JAACFV010000008">
    <property type="protein sequence ID" value="KAF7513017.1"/>
    <property type="molecule type" value="Genomic_DNA"/>
</dbReference>
<dbReference type="AlphaFoldDB" id="A0A8H7ARM8"/>
<reference evidence="10" key="1">
    <citation type="submission" date="2020-02" db="EMBL/GenBank/DDBJ databases">
        <authorList>
            <person name="Palmer J.M."/>
        </authorList>
    </citation>
    <scope>NUCLEOTIDE SEQUENCE</scope>
    <source>
        <strain evidence="10">EPUS1.4</strain>
        <tissue evidence="10">Thallus</tissue>
    </source>
</reference>
<evidence type="ECO:0000256" key="4">
    <source>
        <dbReference type="ARBA" id="ARBA00007573"/>
    </source>
</evidence>
<evidence type="ECO:0000256" key="8">
    <source>
        <dbReference type="ARBA" id="ARBA00023242"/>
    </source>
</evidence>
<dbReference type="CDD" id="cd19494">
    <property type="entry name" value="Elp4"/>
    <property type="match status" value="1"/>
</dbReference>
<evidence type="ECO:0000256" key="5">
    <source>
        <dbReference type="ARBA" id="ARBA00020265"/>
    </source>
</evidence>
<feature type="region of interest" description="Disordered" evidence="9">
    <location>
        <begin position="297"/>
        <end position="320"/>
    </location>
</feature>
<evidence type="ECO:0000256" key="6">
    <source>
        <dbReference type="ARBA" id="ARBA00022490"/>
    </source>
</evidence>
<feature type="compositionally biased region" description="Polar residues" evidence="9">
    <location>
        <begin position="10"/>
        <end position="25"/>
    </location>
</feature>
<dbReference type="Gene3D" id="3.40.50.300">
    <property type="entry name" value="P-loop containing nucleotide triphosphate hydrolases"/>
    <property type="match status" value="1"/>
</dbReference>
<feature type="region of interest" description="Disordered" evidence="9">
    <location>
        <begin position="142"/>
        <end position="164"/>
    </location>
</feature>
<keyword evidence="7" id="KW-0819">tRNA processing</keyword>
<dbReference type="InterPro" id="IPR008728">
    <property type="entry name" value="Elongator_complex_protein_4"/>
</dbReference>
<evidence type="ECO:0000256" key="7">
    <source>
        <dbReference type="ARBA" id="ARBA00022694"/>
    </source>
</evidence>
<comment type="caution">
    <text evidence="10">The sequence shown here is derived from an EMBL/GenBank/DDBJ whole genome shotgun (WGS) entry which is preliminary data.</text>
</comment>
<name>A0A8H7ARM8_9EURO</name>
<comment type="subcellular location">
    <subcellularLocation>
        <location evidence="2">Cytoplasm</location>
    </subcellularLocation>
    <subcellularLocation>
        <location evidence="1">Nucleus</location>
    </subcellularLocation>
</comment>
<proteinExistence type="inferred from homology"/>
<comment type="similarity">
    <text evidence="4">Belongs to the ELP4 family.</text>
</comment>
<accession>A0A8H7ARM8</accession>
<dbReference type="PANTHER" id="PTHR12896">
    <property type="entry name" value="PAX6 NEIGHBOR PROTEIN PAXNEB"/>
    <property type="match status" value="1"/>
</dbReference>
<feature type="region of interest" description="Disordered" evidence="9">
    <location>
        <begin position="1"/>
        <end position="51"/>
    </location>
</feature>
<dbReference type="GO" id="GO:0033588">
    <property type="term" value="C:elongator holoenzyme complex"/>
    <property type="evidence" value="ECO:0007669"/>
    <property type="project" value="InterPro"/>
</dbReference>
<organism evidence="10 11">
    <name type="scientific">Endocarpon pusillum</name>
    <dbReference type="NCBI Taxonomy" id="364733"/>
    <lineage>
        <taxon>Eukaryota</taxon>
        <taxon>Fungi</taxon>
        <taxon>Dikarya</taxon>
        <taxon>Ascomycota</taxon>
        <taxon>Pezizomycotina</taxon>
        <taxon>Eurotiomycetes</taxon>
        <taxon>Chaetothyriomycetidae</taxon>
        <taxon>Verrucariales</taxon>
        <taxon>Verrucariaceae</taxon>
        <taxon>Endocarpon</taxon>
    </lineage>
</organism>
<protein>
    <recommendedName>
        <fullName evidence="5">Elongator complex protein 4</fullName>
    </recommendedName>
</protein>
<evidence type="ECO:0000256" key="9">
    <source>
        <dbReference type="SAM" id="MobiDB-lite"/>
    </source>
</evidence>
<dbReference type="UniPathway" id="UPA00988"/>
<evidence type="ECO:0000256" key="3">
    <source>
        <dbReference type="ARBA" id="ARBA00005043"/>
    </source>
</evidence>
<evidence type="ECO:0000256" key="2">
    <source>
        <dbReference type="ARBA" id="ARBA00004496"/>
    </source>
</evidence>